<dbReference type="SUPFAM" id="SSF55073">
    <property type="entry name" value="Nucleotide cyclase"/>
    <property type="match status" value="1"/>
</dbReference>
<reference evidence="10 11" key="1">
    <citation type="submission" date="2006-03" db="EMBL/GenBank/DDBJ databases">
        <title>Complete sequence of Shewanella denitrificans OS217.</title>
        <authorList>
            <consortium name="US DOE Joint Genome Institute"/>
            <person name="Copeland A."/>
            <person name="Lucas S."/>
            <person name="Lapidus A."/>
            <person name="Barry K."/>
            <person name="Detter J.C."/>
            <person name="Glavina del Rio T."/>
            <person name="Hammon N."/>
            <person name="Israni S."/>
            <person name="Dalin E."/>
            <person name="Tice H."/>
            <person name="Pitluck S."/>
            <person name="Brettin T."/>
            <person name="Bruce D."/>
            <person name="Han C."/>
            <person name="Tapia R."/>
            <person name="Gilna P."/>
            <person name="Kiss H."/>
            <person name="Schmutz J."/>
            <person name="Larimer F."/>
            <person name="Land M."/>
            <person name="Hauser L."/>
            <person name="Kyrpides N."/>
            <person name="Lykidis A."/>
            <person name="Richardson P."/>
        </authorList>
    </citation>
    <scope>NUCLEOTIDE SEQUENCE [LARGE SCALE GENOMIC DNA]</scope>
    <source>
        <strain evidence="11">OS217 / ATCC BAA-1090 / DSM 15013</strain>
    </source>
</reference>
<dbReference type="HOGENOM" id="CLU_371269_0_0_6"/>
<dbReference type="SMART" id="SM00091">
    <property type="entry name" value="PAS"/>
    <property type="match status" value="2"/>
</dbReference>
<keyword evidence="7" id="KW-0902">Two-component regulatory system</keyword>
<dbReference type="Gene3D" id="3.30.70.270">
    <property type="match status" value="1"/>
</dbReference>
<dbReference type="GO" id="GO:0016301">
    <property type="term" value="F:kinase activity"/>
    <property type="evidence" value="ECO:0007669"/>
    <property type="project" value="UniProtKB-KW"/>
</dbReference>
<gene>
    <name evidence="10" type="ordered locus">Sden_0743</name>
</gene>
<evidence type="ECO:0000313" key="10">
    <source>
        <dbReference type="EMBL" id="ABE54033.1"/>
    </source>
</evidence>
<evidence type="ECO:0000256" key="4">
    <source>
        <dbReference type="ARBA" id="ARBA00022741"/>
    </source>
</evidence>
<evidence type="ECO:0000256" key="2">
    <source>
        <dbReference type="ARBA" id="ARBA00022553"/>
    </source>
</evidence>
<keyword evidence="8" id="KW-1133">Transmembrane helix</keyword>
<comment type="subcellular location">
    <subcellularLocation>
        <location evidence="1">Membrane</location>
    </subcellularLocation>
</comment>
<keyword evidence="11" id="KW-1185">Reference proteome</keyword>
<dbReference type="InterPro" id="IPR000014">
    <property type="entry name" value="PAS"/>
</dbReference>
<keyword evidence="5" id="KW-0418">Kinase</keyword>
<dbReference type="Gene3D" id="3.30.450.20">
    <property type="entry name" value="PAS domain"/>
    <property type="match status" value="2"/>
</dbReference>
<dbReference type="Pfam" id="PF13426">
    <property type="entry name" value="PAS_9"/>
    <property type="match status" value="1"/>
</dbReference>
<keyword evidence="8" id="KW-0812">Transmembrane</keyword>
<dbReference type="GO" id="GO:0000160">
    <property type="term" value="P:phosphorelay signal transduction system"/>
    <property type="evidence" value="ECO:0007669"/>
    <property type="project" value="UniProtKB-KW"/>
</dbReference>
<dbReference type="InterPro" id="IPR029151">
    <property type="entry name" value="Sensor-like_sf"/>
</dbReference>
<dbReference type="GO" id="GO:0016020">
    <property type="term" value="C:membrane"/>
    <property type="evidence" value="ECO:0007669"/>
    <property type="project" value="UniProtKB-SubCell"/>
</dbReference>
<dbReference type="EMBL" id="CP000302">
    <property type="protein sequence ID" value="ABE54033.1"/>
    <property type="molecule type" value="Genomic_DNA"/>
</dbReference>
<proteinExistence type="predicted"/>
<feature type="transmembrane region" description="Helical" evidence="8">
    <location>
        <begin position="43"/>
        <end position="65"/>
    </location>
</feature>
<evidence type="ECO:0000256" key="7">
    <source>
        <dbReference type="ARBA" id="ARBA00023012"/>
    </source>
</evidence>
<dbReference type="SUPFAM" id="SSF55785">
    <property type="entry name" value="PYP-like sensor domain (PAS domain)"/>
    <property type="match status" value="1"/>
</dbReference>
<accession>Q12R93</accession>
<dbReference type="InterPro" id="IPR029787">
    <property type="entry name" value="Nucleotide_cyclase"/>
</dbReference>
<evidence type="ECO:0000313" key="11">
    <source>
        <dbReference type="Proteomes" id="UP000001982"/>
    </source>
</evidence>
<keyword evidence="2" id="KW-0597">Phosphoprotein</keyword>
<sequence length="763" mass="85991">MLILAFVVELKKIYCMFNNENGVSTSRFVSLSAQNVQWSHQQVLALLSQIFLLLISMLIITSVIINLGERSLQEDWAEQRYSELQTVGTLTADKISFLQFRTQTLSRGDLLSQYSKAPTPALQQKLINNWQKLSDTIPELLGVTLYDTQGRLKFSSNTNFDNIQLPPTLLNKSSSMGRNDVYSSPMAFIPTNGLLGPYIYQLVRLESKAYGLTGFLVVFNSVSSVLDSIKPAFFNHNSPLLLLDSQGFLYAGANQAMPLDTMPDTLGANIKQSNPELWRHIAMNNYGQFHTLDTTFVHLKVQLATEQDFPQDYVLLSYIRHEDIAARFEQWKIILIISALIISLLASLLIIFRHRFVLEKKAKLNSMRLANGLFNSDLICIIANDSGRVISANPKAADIIGLPLDELRDRSLQRILHLDENRFGQIKATLEQEGQWSGEFSLDTINGCTLKAHIRREYKNKYEGCYWLVTLEDVSQLLQSQQQGYLYQLLCDSAVATVLTDASGNLLKFNSEFDNLMELHGEHQHSLIELLGDEMQAQWPHISAQISLQGQWSGQVISCSNCRFSACLKTTLKGLLTVEGDIEYIICTLEMASPMLDKQAKTRNVLGHHSSIVLKVNELETHFNSLSESAREASSLMVMDINPEGIISHLSDIALLEKRQKEIELHLLNALPNQYQVAQWQLGKLVIWLPKTSSTQAHQYARMTLTSLEENELAEGINIGISGYLVPQTLESYLQNADIALKRAKQSNDQRICQAFTRQHNSA</sequence>
<protein>
    <recommendedName>
        <fullName evidence="9">PAS domain-containing protein</fullName>
    </recommendedName>
</protein>
<dbReference type="AlphaFoldDB" id="Q12R93"/>
<dbReference type="PROSITE" id="PS50112">
    <property type="entry name" value="PAS"/>
    <property type="match status" value="1"/>
</dbReference>
<dbReference type="STRING" id="318161.Sden_0743"/>
<dbReference type="InterPro" id="IPR043128">
    <property type="entry name" value="Rev_trsase/Diguanyl_cyclase"/>
</dbReference>
<keyword evidence="6" id="KW-0067">ATP-binding</keyword>
<dbReference type="InterPro" id="IPR035965">
    <property type="entry name" value="PAS-like_dom_sf"/>
</dbReference>
<keyword evidence="8" id="KW-0472">Membrane</keyword>
<evidence type="ECO:0000256" key="6">
    <source>
        <dbReference type="ARBA" id="ARBA00022840"/>
    </source>
</evidence>
<evidence type="ECO:0000259" key="9">
    <source>
        <dbReference type="PROSITE" id="PS50112"/>
    </source>
</evidence>
<organism evidence="10 11">
    <name type="scientific">Shewanella denitrificans (strain OS217 / ATCC BAA-1090 / DSM 15013)</name>
    <dbReference type="NCBI Taxonomy" id="318161"/>
    <lineage>
        <taxon>Bacteria</taxon>
        <taxon>Pseudomonadati</taxon>
        <taxon>Pseudomonadota</taxon>
        <taxon>Gammaproteobacteria</taxon>
        <taxon>Alteromonadales</taxon>
        <taxon>Shewanellaceae</taxon>
        <taxon>Shewanella</taxon>
    </lineage>
</organism>
<dbReference type="SUPFAM" id="SSF103190">
    <property type="entry name" value="Sensory domain-like"/>
    <property type="match status" value="2"/>
</dbReference>
<dbReference type="CDD" id="cd00130">
    <property type="entry name" value="PAS"/>
    <property type="match status" value="1"/>
</dbReference>
<evidence type="ECO:0000256" key="1">
    <source>
        <dbReference type="ARBA" id="ARBA00004370"/>
    </source>
</evidence>
<evidence type="ECO:0000256" key="5">
    <source>
        <dbReference type="ARBA" id="ARBA00022777"/>
    </source>
</evidence>
<keyword evidence="3" id="KW-0808">Transferase</keyword>
<evidence type="ECO:0000256" key="8">
    <source>
        <dbReference type="SAM" id="Phobius"/>
    </source>
</evidence>
<dbReference type="NCBIfam" id="TIGR00229">
    <property type="entry name" value="sensory_box"/>
    <property type="match status" value="1"/>
</dbReference>
<feature type="domain" description="PAS" evidence="9">
    <location>
        <begin position="381"/>
        <end position="420"/>
    </location>
</feature>
<dbReference type="eggNOG" id="COG3852">
    <property type="taxonomic scope" value="Bacteria"/>
</dbReference>
<dbReference type="KEGG" id="sdn:Sden_0743"/>
<dbReference type="GO" id="GO:0005524">
    <property type="term" value="F:ATP binding"/>
    <property type="evidence" value="ECO:0007669"/>
    <property type="project" value="UniProtKB-KW"/>
</dbReference>
<name>Q12R93_SHEDO</name>
<feature type="transmembrane region" description="Helical" evidence="8">
    <location>
        <begin position="333"/>
        <end position="352"/>
    </location>
</feature>
<evidence type="ECO:0000256" key="3">
    <source>
        <dbReference type="ARBA" id="ARBA00022679"/>
    </source>
</evidence>
<dbReference type="Proteomes" id="UP000001982">
    <property type="component" value="Chromosome"/>
</dbReference>
<keyword evidence="4" id="KW-0547">Nucleotide-binding</keyword>